<reference evidence="3" key="1">
    <citation type="submission" date="2010-07" db="EMBL/GenBank/DDBJ databases">
        <title>The genome sequence of Gaeumannomyces graminis var. tritici strain R3-111a-1.</title>
        <authorList>
            <consortium name="The Broad Institute Genome Sequencing Platform"/>
            <person name="Ma L.-J."/>
            <person name="Dead R."/>
            <person name="Young S."/>
            <person name="Zeng Q."/>
            <person name="Koehrsen M."/>
            <person name="Alvarado L."/>
            <person name="Berlin A."/>
            <person name="Chapman S.B."/>
            <person name="Chen Z."/>
            <person name="Freedman E."/>
            <person name="Gellesch M."/>
            <person name="Goldberg J."/>
            <person name="Griggs A."/>
            <person name="Gujja S."/>
            <person name="Heilman E.R."/>
            <person name="Heiman D."/>
            <person name="Hepburn T."/>
            <person name="Howarth C."/>
            <person name="Jen D."/>
            <person name="Larson L."/>
            <person name="Mehta T."/>
            <person name="Neiman D."/>
            <person name="Pearson M."/>
            <person name="Roberts A."/>
            <person name="Saif S."/>
            <person name="Shea T."/>
            <person name="Shenoy N."/>
            <person name="Sisk P."/>
            <person name="Stolte C."/>
            <person name="Sykes S."/>
            <person name="Walk T."/>
            <person name="White J."/>
            <person name="Yandava C."/>
            <person name="Haas B."/>
            <person name="Nusbaum C."/>
            <person name="Birren B."/>
        </authorList>
    </citation>
    <scope>NUCLEOTIDE SEQUENCE [LARGE SCALE GENOMIC DNA]</scope>
    <source>
        <strain evidence="3">R3-111a-1</strain>
    </source>
</reference>
<organism evidence="1">
    <name type="scientific">Gaeumannomyces tritici (strain R3-111a-1)</name>
    <name type="common">Wheat and barley take-all root rot fungus</name>
    <name type="synonym">Gaeumannomyces graminis var. tritici</name>
    <dbReference type="NCBI Taxonomy" id="644352"/>
    <lineage>
        <taxon>Eukaryota</taxon>
        <taxon>Fungi</taxon>
        <taxon>Dikarya</taxon>
        <taxon>Ascomycota</taxon>
        <taxon>Pezizomycotina</taxon>
        <taxon>Sordariomycetes</taxon>
        <taxon>Sordariomycetidae</taxon>
        <taxon>Magnaporthales</taxon>
        <taxon>Magnaporthaceae</taxon>
        <taxon>Gaeumannomyces</taxon>
    </lineage>
</organism>
<dbReference type="VEuPathDB" id="FungiDB:GGTG_01079"/>
<gene>
    <name evidence="2" type="primary">20341537</name>
    <name evidence="1" type="ORF">GGTG_01079</name>
</gene>
<dbReference type="Proteomes" id="UP000006039">
    <property type="component" value="Unassembled WGS sequence"/>
</dbReference>
<name>J3NIK0_GAET3</name>
<dbReference type="AlphaFoldDB" id="J3NIK0"/>
<dbReference type="EMBL" id="GL385395">
    <property type="protein sequence ID" value="EJT81093.1"/>
    <property type="molecule type" value="Genomic_DNA"/>
</dbReference>
<sequence length="81" mass="8910">MLEREKRPLAGFPHEGENPVSLLVGRCGGAAMLGFPRHRRPGVAVWLRHSRSYNTGPQPVTVRTNFHVLEQPRGGQSGAAR</sequence>
<reference evidence="1" key="3">
    <citation type="submission" date="2010-09" db="EMBL/GenBank/DDBJ databases">
        <title>Annotation of Gaeumannomyces graminis var. tritici R3-111a-1.</title>
        <authorList>
            <consortium name="The Broad Institute Genome Sequencing Platform"/>
            <person name="Ma L.-J."/>
            <person name="Dead R."/>
            <person name="Young S.K."/>
            <person name="Zeng Q."/>
            <person name="Gargeya S."/>
            <person name="Fitzgerald M."/>
            <person name="Haas B."/>
            <person name="Abouelleil A."/>
            <person name="Alvarado L."/>
            <person name="Arachchi H.M."/>
            <person name="Berlin A."/>
            <person name="Brown A."/>
            <person name="Chapman S.B."/>
            <person name="Chen Z."/>
            <person name="Dunbar C."/>
            <person name="Freedman E."/>
            <person name="Gearin G."/>
            <person name="Gellesch M."/>
            <person name="Goldberg J."/>
            <person name="Griggs A."/>
            <person name="Gujja S."/>
            <person name="Heiman D."/>
            <person name="Howarth C."/>
            <person name="Larson L."/>
            <person name="Lui A."/>
            <person name="MacDonald P.J.P."/>
            <person name="Mehta T."/>
            <person name="Montmayeur A."/>
            <person name="Murphy C."/>
            <person name="Neiman D."/>
            <person name="Pearson M."/>
            <person name="Priest M."/>
            <person name="Roberts A."/>
            <person name="Saif S."/>
            <person name="Shea T."/>
            <person name="Shenoy N."/>
            <person name="Sisk P."/>
            <person name="Stolte C."/>
            <person name="Sykes S."/>
            <person name="Yandava C."/>
            <person name="Wortman J."/>
            <person name="Nusbaum C."/>
            <person name="Birren B."/>
        </authorList>
    </citation>
    <scope>NUCLEOTIDE SEQUENCE</scope>
    <source>
        <strain evidence="1">R3-111a-1</strain>
    </source>
</reference>
<evidence type="ECO:0000313" key="1">
    <source>
        <dbReference type="EMBL" id="EJT81093.1"/>
    </source>
</evidence>
<proteinExistence type="predicted"/>
<accession>J3NIK0</accession>
<dbReference type="EnsemblFungi" id="EJT81093">
    <property type="protein sequence ID" value="EJT81093"/>
    <property type="gene ID" value="GGTG_01079"/>
</dbReference>
<dbReference type="GeneID" id="20341537"/>
<dbReference type="HOGENOM" id="CLU_2574009_0_0_1"/>
<evidence type="ECO:0000313" key="2">
    <source>
        <dbReference type="EnsemblFungi" id="EJT81093"/>
    </source>
</evidence>
<reference evidence="2" key="5">
    <citation type="submission" date="2018-04" db="UniProtKB">
        <authorList>
            <consortium name="EnsemblFungi"/>
        </authorList>
    </citation>
    <scope>IDENTIFICATION</scope>
    <source>
        <strain evidence="2">R3-111a-1</strain>
    </source>
</reference>
<reference evidence="1" key="2">
    <citation type="submission" date="2010-07" db="EMBL/GenBank/DDBJ databases">
        <authorList>
            <consortium name="The Broad Institute Genome Sequencing Platform"/>
            <consortium name="Broad Institute Genome Sequencing Center for Infectious Disease"/>
            <person name="Ma L.-J."/>
            <person name="Dead R."/>
            <person name="Young S."/>
            <person name="Zeng Q."/>
            <person name="Koehrsen M."/>
            <person name="Alvarado L."/>
            <person name="Berlin A."/>
            <person name="Chapman S.B."/>
            <person name="Chen Z."/>
            <person name="Freedman E."/>
            <person name="Gellesch M."/>
            <person name="Goldberg J."/>
            <person name="Griggs A."/>
            <person name="Gujja S."/>
            <person name="Heilman E.R."/>
            <person name="Heiman D."/>
            <person name="Hepburn T."/>
            <person name="Howarth C."/>
            <person name="Jen D."/>
            <person name="Larson L."/>
            <person name="Mehta T."/>
            <person name="Neiman D."/>
            <person name="Pearson M."/>
            <person name="Roberts A."/>
            <person name="Saif S."/>
            <person name="Shea T."/>
            <person name="Shenoy N."/>
            <person name="Sisk P."/>
            <person name="Stolte C."/>
            <person name="Sykes S."/>
            <person name="Walk T."/>
            <person name="White J."/>
            <person name="Yandava C."/>
            <person name="Haas B."/>
            <person name="Nusbaum C."/>
            <person name="Birren B."/>
        </authorList>
    </citation>
    <scope>NUCLEOTIDE SEQUENCE</scope>
    <source>
        <strain evidence="1">R3-111a-1</strain>
    </source>
</reference>
<evidence type="ECO:0000313" key="3">
    <source>
        <dbReference type="Proteomes" id="UP000006039"/>
    </source>
</evidence>
<keyword evidence="3" id="KW-1185">Reference proteome</keyword>
<protein>
    <submittedName>
        <fullName evidence="1 2">Uncharacterized protein</fullName>
    </submittedName>
</protein>
<dbReference type="RefSeq" id="XP_009217102.1">
    <property type="nucleotide sequence ID" value="XM_009218838.1"/>
</dbReference>
<reference evidence="2" key="4">
    <citation type="journal article" date="2015" name="G3 (Bethesda)">
        <title>Genome sequences of three phytopathogenic species of the Magnaporthaceae family of fungi.</title>
        <authorList>
            <person name="Okagaki L.H."/>
            <person name="Nunes C.C."/>
            <person name="Sailsbery J."/>
            <person name="Clay B."/>
            <person name="Brown D."/>
            <person name="John T."/>
            <person name="Oh Y."/>
            <person name="Young N."/>
            <person name="Fitzgerald M."/>
            <person name="Haas B.J."/>
            <person name="Zeng Q."/>
            <person name="Young S."/>
            <person name="Adiconis X."/>
            <person name="Fan L."/>
            <person name="Levin J.Z."/>
            <person name="Mitchell T.K."/>
            <person name="Okubara P.A."/>
            <person name="Farman M.L."/>
            <person name="Kohn L.M."/>
            <person name="Birren B."/>
            <person name="Ma L.-J."/>
            <person name="Dean R.A."/>
        </authorList>
    </citation>
    <scope>NUCLEOTIDE SEQUENCE</scope>
    <source>
        <strain evidence="2">R3-111a-1</strain>
    </source>
</reference>